<evidence type="ECO:0000313" key="2">
    <source>
        <dbReference type="EMBL" id="SDE02183.1"/>
    </source>
</evidence>
<keyword evidence="1" id="KW-0812">Transmembrane</keyword>
<evidence type="ECO:0000256" key="1">
    <source>
        <dbReference type="SAM" id="Phobius"/>
    </source>
</evidence>
<keyword evidence="3" id="KW-1185">Reference proteome</keyword>
<gene>
    <name evidence="2" type="ORF">SAMN05421878_101128</name>
</gene>
<feature type="transmembrane region" description="Helical" evidence="1">
    <location>
        <begin position="65"/>
        <end position="83"/>
    </location>
</feature>
<dbReference type="EMBL" id="FNAU01000001">
    <property type="protein sequence ID" value="SDE02183.1"/>
    <property type="molecule type" value="Genomic_DNA"/>
</dbReference>
<evidence type="ECO:0000313" key="3">
    <source>
        <dbReference type="Proteomes" id="UP000182744"/>
    </source>
</evidence>
<organism evidence="2 3">
    <name type="scientific">Actinobaculum suis</name>
    <dbReference type="NCBI Taxonomy" id="1657"/>
    <lineage>
        <taxon>Bacteria</taxon>
        <taxon>Bacillati</taxon>
        <taxon>Actinomycetota</taxon>
        <taxon>Actinomycetes</taxon>
        <taxon>Actinomycetales</taxon>
        <taxon>Actinomycetaceae</taxon>
        <taxon>Actinobaculum</taxon>
    </lineage>
</organism>
<dbReference type="AlphaFoldDB" id="A0A1G6ZIB2"/>
<reference evidence="3" key="1">
    <citation type="submission" date="2016-10" db="EMBL/GenBank/DDBJ databases">
        <authorList>
            <person name="Varghese N."/>
        </authorList>
    </citation>
    <scope>NUCLEOTIDE SEQUENCE [LARGE SCALE GENOMIC DNA]</scope>
    <source>
        <strain evidence="3">DSM 20639</strain>
    </source>
</reference>
<protein>
    <submittedName>
        <fullName evidence="2">Uncharacterized protein</fullName>
    </submittedName>
</protein>
<accession>A0A1G6ZIB2</accession>
<feature type="transmembrane region" description="Helical" evidence="1">
    <location>
        <begin position="103"/>
        <end position="129"/>
    </location>
</feature>
<proteinExistence type="predicted"/>
<name>A0A1G6ZIB2_9ACTO</name>
<keyword evidence="1" id="KW-0472">Membrane</keyword>
<keyword evidence="1" id="KW-1133">Transmembrane helix</keyword>
<sequence length="130" mass="14932">MRYREARVFSARVDPRRLPILPEKTALSRVFYTVWRALCATSSLPSDVWRVFPCRVLRSKFSLAVFSRTLWLPMFPGVLPGFIGFYRVLSGFVEFCWALPSRVLFGFAFSGAVSFHFRAGHVSTVVYALR</sequence>
<dbReference type="Proteomes" id="UP000182744">
    <property type="component" value="Unassembled WGS sequence"/>
</dbReference>